<organism evidence="2 3">
    <name type="scientific">Carpinus fangiana</name>
    <dbReference type="NCBI Taxonomy" id="176857"/>
    <lineage>
        <taxon>Eukaryota</taxon>
        <taxon>Viridiplantae</taxon>
        <taxon>Streptophyta</taxon>
        <taxon>Embryophyta</taxon>
        <taxon>Tracheophyta</taxon>
        <taxon>Spermatophyta</taxon>
        <taxon>Magnoliopsida</taxon>
        <taxon>eudicotyledons</taxon>
        <taxon>Gunneridae</taxon>
        <taxon>Pentapetalae</taxon>
        <taxon>rosids</taxon>
        <taxon>fabids</taxon>
        <taxon>Fagales</taxon>
        <taxon>Betulaceae</taxon>
        <taxon>Carpinus</taxon>
    </lineage>
</organism>
<keyword evidence="1" id="KW-0732">Signal</keyword>
<feature type="signal peptide" evidence="1">
    <location>
        <begin position="1"/>
        <end position="16"/>
    </location>
</feature>
<dbReference type="Proteomes" id="UP000327013">
    <property type="component" value="Chromosome 8"/>
</dbReference>
<evidence type="ECO:0000313" key="2">
    <source>
        <dbReference type="EMBL" id="KAE8125753.1"/>
    </source>
</evidence>
<reference evidence="2 3" key="1">
    <citation type="submission" date="2019-06" db="EMBL/GenBank/DDBJ databases">
        <title>A chromosomal-level reference genome of Carpinus fangiana (Coryloideae, Betulaceae).</title>
        <authorList>
            <person name="Yang X."/>
            <person name="Wang Z."/>
            <person name="Zhang L."/>
            <person name="Hao G."/>
            <person name="Liu J."/>
            <person name="Yang Y."/>
        </authorList>
    </citation>
    <scope>NUCLEOTIDE SEQUENCE [LARGE SCALE GENOMIC DNA]</scope>
    <source>
        <strain evidence="2">Cfa_2016G</strain>
        <tissue evidence="2">Leaf</tissue>
    </source>
</reference>
<sequence length="72" mass="7993">MCIILLMSLWEQIGVSKQLLAEEDVQTLSKADSADLLAAVVNTVNECLAEATLYGLQRPDKSTWNFTLLKTH</sequence>
<accession>A0A5N6RWY6</accession>
<keyword evidence="3" id="KW-1185">Reference proteome</keyword>
<name>A0A5N6RWY6_9ROSI</name>
<evidence type="ECO:0000313" key="3">
    <source>
        <dbReference type="Proteomes" id="UP000327013"/>
    </source>
</evidence>
<gene>
    <name evidence="2" type="ORF">FH972_020527</name>
</gene>
<protein>
    <submittedName>
        <fullName evidence="2">Uncharacterized protein</fullName>
    </submittedName>
</protein>
<proteinExistence type="predicted"/>
<dbReference type="AlphaFoldDB" id="A0A5N6RWY6"/>
<feature type="chain" id="PRO_5024388341" evidence="1">
    <location>
        <begin position="17"/>
        <end position="72"/>
    </location>
</feature>
<evidence type="ECO:0000256" key="1">
    <source>
        <dbReference type="SAM" id="SignalP"/>
    </source>
</evidence>
<dbReference type="OrthoDB" id="411145at2759"/>
<dbReference type="EMBL" id="CM017328">
    <property type="protein sequence ID" value="KAE8125753.1"/>
    <property type="molecule type" value="Genomic_DNA"/>
</dbReference>